<proteinExistence type="predicted"/>
<keyword evidence="5" id="KW-1185">Reference proteome</keyword>
<protein>
    <submittedName>
        <fullName evidence="4">Uncharacterized protein</fullName>
    </submittedName>
</protein>
<evidence type="ECO:0000313" key="4">
    <source>
        <dbReference type="EMBL" id="QDT90474.1"/>
    </source>
</evidence>
<dbReference type="EMBL" id="CP036343">
    <property type="protein sequence ID" value="QDT90474.1"/>
    <property type="molecule type" value="Genomic_DNA"/>
</dbReference>
<organism evidence="4 5">
    <name type="scientific">Gimesia algae</name>
    <dbReference type="NCBI Taxonomy" id="2527971"/>
    <lineage>
        <taxon>Bacteria</taxon>
        <taxon>Pseudomonadati</taxon>
        <taxon>Planctomycetota</taxon>
        <taxon>Planctomycetia</taxon>
        <taxon>Planctomycetales</taxon>
        <taxon>Planctomycetaceae</taxon>
        <taxon>Gimesia</taxon>
    </lineage>
</organism>
<feature type="domain" description="DUF2134" evidence="2">
    <location>
        <begin position="71"/>
        <end position="183"/>
    </location>
</feature>
<evidence type="ECO:0000256" key="1">
    <source>
        <dbReference type="SAM" id="Phobius"/>
    </source>
</evidence>
<feature type="transmembrane region" description="Helical" evidence="1">
    <location>
        <begin position="20"/>
        <end position="43"/>
    </location>
</feature>
<dbReference type="OrthoDB" id="268041at2"/>
<dbReference type="AlphaFoldDB" id="A0A517VBU1"/>
<evidence type="ECO:0000313" key="5">
    <source>
        <dbReference type="Proteomes" id="UP000316855"/>
    </source>
</evidence>
<dbReference type="InterPro" id="IPR028087">
    <property type="entry name" value="Tad_N"/>
</dbReference>
<dbReference type="Proteomes" id="UP000316855">
    <property type="component" value="Chromosome"/>
</dbReference>
<dbReference type="Pfam" id="PF09977">
    <property type="entry name" value="Tad_C"/>
    <property type="match status" value="1"/>
</dbReference>
<feature type="domain" description="Putative Flp pilus-assembly TadG-like N-terminal" evidence="3">
    <location>
        <begin position="17"/>
        <end position="61"/>
    </location>
</feature>
<keyword evidence="1" id="KW-0472">Membrane</keyword>
<name>A0A517VBU1_9PLAN</name>
<dbReference type="Pfam" id="PF13400">
    <property type="entry name" value="Tad"/>
    <property type="match status" value="1"/>
</dbReference>
<dbReference type="InterPro" id="IPR018705">
    <property type="entry name" value="DUF2134_membrane"/>
</dbReference>
<gene>
    <name evidence="4" type="ORF">Pan161_21260</name>
</gene>
<dbReference type="RefSeq" id="WP_145226440.1">
    <property type="nucleotide sequence ID" value="NZ_CP036343.1"/>
</dbReference>
<keyword evidence="1" id="KW-0812">Transmembrane</keyword>
<keyword evidence="1" id="KW-1133">Transmembrane helix</keyword>
<sequence>MKRIHTEKKINDCRRGIAVLWLVIWGSLFLTFFCVVLEIANLWQAHVELKNALDAAALAAVKEWGAEGSTLTEDARNSGVTYAAANTVTGKPVVLDPNYDPIIVSPPDPNLNPNQNASCDGNLVFGRITIPGALPEITFNSSLDVNVLGVLPAVRAQATVEVESFCSTLFGFSLFDVSAKSTAYYDILTGEVALVTIDTYTCN</sequence>
<reference evidence="4 5" key="1">
    <citation type="submission" date="2019-02" db="EMBL/GenBank/DDBJ databases">
        <title>Deep-cultivation of Planctomycetes and their phenomic and genomic characterization uncovers novel biology.</title>
        <authorList>
            <person name="Wiegand S."/>
            <person name="Jogler M."/>
            <person name="Boedeker C."/>
            <person name="Pinto D."/>
            <person name="Vollmers J."/>
            <person name="Rivas-Marin E."/>
            <person name="Kohn T."/>
            <person name="Peeters S.H."/>
            <person name="Heuer A."/>
            <person name="Rast P."/>
            <person name="Oberbeckmann S."/>
            <person name="Bunk B."/>
            <person name="Jeske O."/>
            <person name="Meyerdierks A."/>
            <person name="Storesund J.E."/>
            <person name="Kallscheuer N."/>
            <person name="Luecker S."/>
            <person name="Lage O.M."/>
            <person name="Pohl T."/>
            <person name="Merkel B.J."/>
            <person name="Hornburger P."/>
            <person name="Mueller R.-W."/>
            <person name="Bruemmer F."/>
            <person name="Labrenz M."/>
            <person name="Spormann A.M."/>
            <person name="Op den Camp H."/>
            <person name="Overmann J."/>
            <person name="Amann R."/>
            <person name="Jetten M.S.M."/>
            <person name="Mascher T."/>
            <person name="Medema M.H."/>
            <person name="Devos D.P."/>
            <person name="Kaster A.-K."/>
            <person name="Ovreas L."/>
            <person name="Rohde M."/>
            <person name="Galperin M.Y."/>
            <person name="Jogler C."/>
        </authorList>
    </citation>
    <scope>NUCLEOTIDE SEQUENCE [LARGE SCALE GENOMIC DNA]</scope>
    <source>
        <strain evidence="4 5">Pan161</strain>
    </source>
</reference>
<evidence type="ECO:0000259" key="3">
    <source>
        <dbReference type="Pfam" id="PF13400"/>
    </source>
</evidence>
<evidence type="ECO:0000259" key="2">
    <source>
        <dbReference type="Pfam" id="PF09977"/>
    </source>
</evidence>
<dbReference type="KEGG" id="gax:Pan161_21260"/>
<accession>A0A517VBU1</accession>